<evidence type="ECO:0000313" key="2">
    <source>
        <dbReference type="Proteomes" id="UP000183200"/>
    </source>
</evidence>
<dbReference type="EMBL" id="FNGY01000001">
    <property type="protein sequence ID" value="SDL59917.1"/>
    <property type="molecule type" value="Genomic_DNA"/>
</dbReference>
<gene>
    <name evidence="1" type="ORF">SAMN05421820_101852</name>
</gene>
<reference evidence="2" key="1">
    <citation type="submission" date="2016-10" db="EMBL/GenBank/DDBJ databases">
        <authorList>
            <person name="Varghese N."/>
            <person name="Submissions S."/>
        </authorList>
    </citation>
    <scope>NUCLEOTIDE SEQUENCE [LARGE SCALE GENOMIC DNA]</scope>
    <source>
        <strain evidence="2">DSM 19110</strain>
    </source>
</reference>
<accession>A0A1G9LDT1</accession>
<dbReference type="Proteomes" id="UP000183200">
    <property type="component" value="Unassembled WGS sequence"/>
</dbReference>
<name>A0A1G9LDT1_9SPHI</name>
<evidence type="ECO:0000313" key="1">
    <source>
        <dbReference type="EMBL" id="SDL59917.1"/>
    </source>
</evidence>
<dbReference type="AlphaFoldDB" id="A0A1G9LDT1"/>
<protein>
    <submittedName>
        <fullName evidence="1">Uncharacterized protein</fullName>
    </submittedName>
</protein>
<sequence length="32" mass="3691">MGNIDIYSGKKFMQVNHHGLMKILTENLNCQI</sequence>
<organism evidence="1 2">
    <name type="scientific">Pedobacter steynii</name>
    <dbReference type="NCBI Taxonomy" id="430522"/>
    <lineage>
        <taxon>Bacteria</taxon>
        <taxon>Pseudomonadati</taxon>
        <taxon>Bacteroidota</taxon>
        <taxon>Sphingobacteriia</taxon>
        <taxon>Sphingobacteriales</taxon>
        <taxon>Sphingobacteriaceae</taxon>
        <taxon>Pedobacter</taxon>
    </lineage>
</organism>
<keyword evidence="2" id="KW-1185">Reference proteome</keyword>
<proteinExistence type="predicted"/>